<proteinExistence type="predicted"/>
<protein>
    <submittedName>
        <fullName evidence="1">Uncharacterized protein</fullName>
    </submittedName>
</protein>
<reference evidence="1 2" key="1">
    <citation type="submission" date="2018-01" db="EMBL/GenBank/DDBJ databases">
        <title>The draft genome sequence of Cohaesibacter sp. H1304.</title>
        <authorList>
            <person name="Wang N.-N."/>
            <person name="Du Z.-J."/>
        </authorList>
    </citation>
    <scope>NUCLEOTIDE SEQUENCE [LARGE SCALE GENOMIC DNA]</scope>
    <source>
        <strain evidence="1 2">H1304</strain>
    </source>
</reference>
<dbReference type="AlphaFoldDB" id="A0A2N5XL96"/>
<sequence>MLGRNKHHIDLMGHDFANGLWWFDTKGFMALTFYNPNCICVETGWITFSLYQTFRTKKGD</sequence>
<organism evidence="1 2">
    <name type="scientific">Cohaesibacter celericrescens</name>
    <dbReference type="NCBI Taxonomy" id="2067669"/>
    <lineage>
        <taxon>Bacteria</taxon>
        <taxon>Pseudomonadati</taxon>
        <taxon>Pseudomonadota</taxon>
        <taxon>Alphaproteobacteria</taxon>
        <taxon>Hyphomicrobiales</taxon>
        <taxon>Cohaesibacteraceae</taxon>
    </lineage>
</organism>
<accession>A0A2N5XL96</accession>
<name>A0A2N5XL96_9HYPH</name>
<evidence type="ECO:0000313" key="2">
    <source>
        <dbReference type="Proteomes" id="UP000234881"/>
    </source>
</evidence>
<dbReference type="Proteomes" id="UP000234881">
    <property type="component" value="Unassembled WGS sequence"/>
</dbReference>
<gene>
    <name evidence="1" type="ORF">C0081_20840</name>
</gene>
<dbReference type="EMBL" id="PKUQ01000054">
    <property type="protein sequence ID" value="PLW75264.1"/>
    <property type="molecule type" value="Genomic_DNA"/>
</dbReference>
<evidence type="ECO:0000313" key="1">
    <source>
        <dbReference type="EMBL" id="PLW75264.1"/>
    </source>
</evidence>
<keyword evidence="2" id="KW-1185">Reference proteome</keyword>
<comment type="caution">
    <text evidence="1">The sequence shown here is derived from an EMBL/GenBank/DDBJ whole genome shotgun (WGS) entry which is preliminary data.</text>
</comment>